<keyword evidence="3" id="KW-0808">Transferase</keyword>
<name>X0WSH3_9ZZZZ</name>
<feature type="non-terminal residue" evidence="4">
    <location>
        <position position="109"/>
    </location>
</feature>
<keyword evidence="2" id="KW-0489">Methyltransferase</keyword>
<dbReference type="EMBL" id="BARS01040268">
    <property type="protein sequence ID" value="GAG33904.1"/>
    <property type="molecule type" value="Genomic_DNA"/>
</dbReference>
<evidence type="ECO:0000256" key="3">
    <source>
        <dbReference type="ARBA" id="ARBA00022679"/>
    </source>
</evidence>
<dbReference type="AlphaFoldDB" id="X0WSH3"/>
<dbReference type="Pfam" id="PF06253">
    <property type="entry name" value="MTTB"/>
    <property type="match status" value="1"/>
</dbReference>
<sequence>MPEMQREGVLVRPLDRLSQTQVKLIDGVSRDLLEDPGLLCYNAAAADVYRDAGAEIKREKGCVRVRLSSSIIDKALDSAPSKIVLGARDPSNRLILDAHEPRVRFGSGA</sequence>
<comment type="caution">
    <text evidence="4">The sequence shown here is derived from an EMBL/GenBank/DDBJ whole genome shotgun (WGS) entry which is preliminary data.</text>
</comment>
<dbReference type="Gene3D" id="3.20.20.480">
    <property type="entry name" value="Trimethylamine methyltransferase-like"/>
    <property type="match status" value="1"/>
</dbReference>
<dbReference type="InterPro" id="IPR010426">
    <property type="entry name" value="MTTB_MeTrfase"/>
</dbReference>
<evidence type="ECO:0000256" key="1">
    <source>
        <dbReference type="ARBA" id="ARBA00007137"/>
    </source>
</evidence>
<dbReference type="GO" id="GO:0032259">
    <property type="term" value="P:methylation"/>
    <property type="evidence" value="ECO:0007669"/>
    <property type="project" value="UniProtKB-KW"/>
</dbReference>
<evidence type="ECO:0000313" key="4">
    <source>
        <dbReference type="EMBL" id="GAG33904.1"/>
    </source>
</evidence>
<evidence type="ECO:0000256" key="2">
    <source>
        <dbReference type="ARBA" id="ARBA00022603"/>
    </source>
</evidence>
<protein>
    <submittedName>
        <fullName evidence="4">Uncharacterized protein</fullName>
    </submittedName>
</protein>
<dbReference type="InterPro" id="IPR038601">
    <property type="entry name" value="MttB-like_sf"/>
</dbReference>
<dbReference type="GO" id="GO:0015948">
    <property type="term" value="P:methanogenesis"/>
    <property type="evidence" value="ECO:0007669"/>
    <property type="project" value="InterPro"/>
</dbReference>
<reference evidence="4" key="1">
    <citation type="journal article" date="2014" name="Front. Microbiol.">
        <title>High frequency of phylogenetically diverse reductive dehalogenase-homologous genes in deep subseafloor sedimentary metagenomes.</title>
        <authorList>
            <person name="Kawai M."/>
            <person name="Futagami T."/>
            <person name="Toyoda A."/>
            <person name="Takaki Y."/>
            <person name="Nishi S."/>
            <person name="Hori S."/>
            <person name="Arai W."/>
            <person name="Tsubouchi T."/>
            <person name="Morono Y."/>
            <person name="Uchiyama I."/>
            <person name="Ito T."/>
            <person name="Fujiyama A."/>
            <person name="Inagaki F."/>
            <person name="Takami H."/>
        </authorList>
    </citation>
    <scope>NUCLEOTIDE SEQUENCE</scope>
    <source>
        <strain evidence="4">Expedition CK06-06</strain>
    </source>
</reference>
<accession>X0WSH3</accession>
<organism evidence="4">
    <name type="scientific">marine sediment metagenome</name>
    <dbReference type="NCBI Taxonomy" id="412755"/>
    <lineage>
        <taxon>unclassified sequences</taxon>
        <taxon>metagenomes</taxon>
        <taxon>ecological metagenomes</taxon>
    </lineage>
</organism>
<comment type="similarity">
    <text evidence="1">Belongs to the trimethylamine methyltransferase family.</text>
</comment>
<proteinExistence type="inferred from homology"/>
<gene>
    <name evidence="4" type="ORF">S01H1_61417</name>
</gene>
<dbReference type="GO" id="GO:0008168">
    <property type="term" value="F:methyltransferase activity"/>
    <property type="evidence" value="ECO:0007669"/>
    <property type="project" value="UniProtKB-KW"/>
</dbReference>